<dbReference type="Proteomes" id="UP000485058">
    <property type="component" value="Unassembled WGS sequence"/>
</dbReference>
<evidence type="ECO:0000313" key="5">
    <source>
        <dbReference type="Proteomes" id="UP000485058"/>
    </source>
</evidence>
<evidence type="ECO:0000256" key="2">
    <source>
        <dbReference type="ARBA" id="ARBA00022737"/>
    </source>
</evidence>
<evidence type="ECO:0000256" key="3">
    <source>
        <dbReference type="PROSITE-ProRule" id="PRU00221"/>
    </source>
</evidence>
<dbReference type="EMBL" id="BLLF01000540">
    <property type="protein sequence ID" value="GFH12792.1"/>
    <property type="molecule type" value="Genomic_DNA"/>
</dbReference>
<evidence type="ECO:0000313" key="4">
    <source>
        <dbReference type="EMBL" id="GFH12792.1"/>
    </source>
</evidence>
<dbReference type="PANTHER" id="PTHR19848:SF8">
    <property type="entry name" value="F-BOX AND WD REPEAT DOMAIN CONTAINING 7"/>
    <property type="match status" value="1"/>
</dbReference>
<dbReference type="SUPFAM" id="SSF50978">
    <property type="entry name" value="WD40 repeat-like"/>
    <property type="match status" value="1"/>
</dbReference>
<organism evidence="4 5">
    <name type="scientific">Haematococcus lacustris</name>
    <name type="common">Green alga</name>
    <name type="synonym">Haematococcus pluvialis</name>
    <dbReference type="NCBI Taxonomy" id="44745"/>
    <lineage>
        <taxon>Eukaryota</taxon>
        <taxon>Viridiplantae</taxon>
        <taxon>Chlorophyta</taxon>
        <taxon>core chlorophytes</taxon>
        <taxon>Chlorophyceae</taxon>
        <taxon>CS clade</taxon>
        <taxon>Chlamydomonadales</taxon>
        <taxon>Haematococcaceae</taxon>
        <taxon>Haematococcus</taxon>
    </lineage>
</organism>
<keyword evidence="5" id="KW-1185">Reference proteome</keyword>
<dbReference type="PANTHER" id="PTHR19848">
    <property type="entry name" value="WD40 REPEAT PROTEIN"/>
    <property type="match status" value="1"/>
</dbReference>
<dbReference type="SMART" id="SM00320">
    <property type="entry name" value="WD40"/>
    <property type="match status" value="3"/>
</dbReference>
<comment type="caution">
    <text evidence="4">The sequence shown here is derived from an EMBL/GenBank/DDBJ whole genome shotgun (WGS) entry which is preliminary data.</text>
</comment>
<accession>A0A699ZBD8</accession>
<dbReference type="Pfam" id="PF00400">
    <property type="entry name" value="WD40"/>
    <property type="match status" value="2"/>
</dbReference>
<name>A0A699ZBD8_HAELA</name>
<evidence type="ECO:0000256" key="1">
    <source>
        <dbReference type="ARBA" id="ARBA00022574"/>
    </source>
</evidence>
<reference evidence="4 5" key="1">
    <citation type="submission" date="2020-02" db="EMBL/GenBank/DDBJ databases">
        <title>Draft genome sequence of Haematococcus lacustris strain NIES-144.</title>
        <authorList>
            <person name="Morimoto D."/>
            <person name="Nakagawa S."/>
            <person name="Yoshida T."/>
            <person name="Sawayama S."/>
        </authorList>
    </citation>
    <scope>NUCLEOTIDE SEQUENCE [LARGE SCALE GENOMIC DNA]</scope>
    <source>
        <strain evidence="4 5">NIES-144</strain>
    </source>
</reference>
<dbReference type="PROSITE" id="PS50294">
    <property type="entry name" value="WD_REPEATS_REGION"/>
    <property type="match status" value="1"/>
</dbReference>
<dbReference type="InterPro" id="IPR015943">
    <property type="entry name" value="WD40/YVTN_repeat-like_dom_sf"/>
</dbReference>
<dbReference type="Gene3D" id="2.130.10.10">
    <property type="entry name" value="YVTN repeat-like/Quinoprotein amine dehydrogenase"/>
    <property type="match status" value="2"/>
</dbReference>
<dbReference type="InterPro" id="IPR036322">
    <property type="entry name" value="WD40_repeat_dom_sf"/>
</dbReference>
<dbReference type="InterPro" id="IPR001680">
    <property type="entry name" value="WD40_rpt"/>
</dbReference>
<feature type="non-terminal residue" evidence="4">
    <location>
        <position position="274"/>
    </location>
</feature>
<dbReference type="PROSITE" id="PS50082">
    <property type="entry name" value="WD_REPEATS_2"/>
    <property type="match status" value="1"/>
</dbReference>
<protein>
    <submittedName>
        <fullName evidence="4">WD_REPEATS_REGION domain-containing protein</fullName>
    </submittedName>
</protein>
<feature type="repeat" description="WD" evidence="3">
    <location>
        <begin position="7"/>
        <end position="39"/>
    </location>
</feature>
<dbReference type="AlphaFoldDB" id="A0A699ZBD8"/>
<proteinExistence type="predicted"/>
<keyword evidence="2" id="KW-0677">Repeat</keyword>
<gene>
    <name evidence="4" type="ORF">HaLaN_08544</name>
</gene>
<keyword evidence="1 3" id="KW-0853">WD repeat</keyword>
<sequence>MIGVWEAYGHTERVFDVRFQPSTSDLFASASEDCTVRVWRDVGARRYKQVLCCKSHESEVLRLGWSGDGSMLASGAAVDTLAAPGLCHHCLNQGCKAAQYSAQPLANLSAQLSLRHISNAASSLLPTVQAQLIAQCECGRPQNRVNPPHTAAVASGYQHAYIFSCAVQPAGGGGGGGGGGSHRLVAAGCSDGQLRLWALCPLGAGRGPALITATLFSADGGQLAVVTRDGSVAVMAQAAGGVQGSSRLPAAQPLRCCCWQARTGWCAATPGTAQ</sequence>